<dbReference type="Proteomes" id="UP001652662">
    <property type="component" value="Chromosome X"/>
</dbReference>
<protein>
    <recommendedName>
        <fullName evidence="4">Histone H2A</fullName>
    </recommendedName>
</protein>
<dbReference type="GeneID" id="139080889"/>
<sequence>MHICMEVDSRVSKNKEEPEEQIDGHLSVFFFPLFSPFSHVPIHRQSRGSRGGDRGSSDSGSCGGLEVPETLKQGSQPGARERSLEERVQGAARAGSCRRPFLAGPGPPLPAANGRAVTSPDLPVTARAPRPTGGRPDVARIPRRGLSTGRLESLGRRRAFAPRLAEPHRTGPAGGTSPHRTAPRRAELSRAEPSRAEPSRAGGSASHRAAQELGPSEENAQPTPRRRSRTARAQLLFSVSWVEHLLREGHYARRLSPSAPVFLAAVIQYLTAKVLELAGNEACKSGRRRITPELVDMAVHNNALLSGFFGATTISQVAPGRE</sequence>
<dbReference type="PANTHER" id="PTHR23430">
    <property type="entry name" value="HISTONE H2A"/>
    <property type="match status" value="1"/>
</dbReference>
<dbReference type="InterPro" id="IPR009072">
    <property type="entry name" value="Histone-fold"/>
</dbReference>
<dbReference type="RefSeq" id="XP_070459483.1">
    <property type="nucleotide sequence ID" value="XM_070603382.1"/>
</dbReference>
<evidence type="ECO:0000313" key="2">
    <source>
        <dbReference type="Proteomes" id="UP001652662"/>
    </source>
</evidence>
<feature type="compositionally biased region" description="Basic and acidic residues" evidence="1">
    <location>
        <begin position="79"/>
        <end position="88"/>
    </location>
</feature>
<evidence type="ECO:0000256" key="1">
    <source>
        <dbReference type="SAM" id="MobiDB-lite"/>
    </source>
</evidence>
<name>A0ABM4N3G8_EQUPR</name>
<dbReference type="SMART" id="SM00414">
    <property type="entry name" value="H2A"/>
    <property type="match status" value="1"/>
</dbReference>
<feature type="region of interest" description="Disordered" evidence="1">
    <location>
        <begin position="42"/>
        <end position="229"/>
    </location>
</feature>
<dbReference type="CDD" id="cd00074">
    <property type="entry name" value="HFD_H2A"/>
    <property type="match status" value="1"/>
</dbReference>
<evidence type="ECO:0000313" key="3">
    <source>
        <dbReference type="RefSeq" id="XP_070459483.1"/>
    </source>
</evidence>
<evidence type="ECO:0008006" key="4">
    <source>
        <dbReference type="Google" id="ProtNLM"/>
    </source>
</evidence>
<dbReference type="PRINTS" id="PR00620">
    <property type="entry name" value="HISTONEH2A"/>
</dbReference>
<feature type="compositionally biased region" description="Basic and acidic residues" evidence="1">
    <location>
        <begin position="184"/>
        <end position="198"/>
    </location>
</feature>
<proteinExistence type="predicted"/>
<feature type="compositionally biased region" description="Low complexity" evidence="1">
    <location>
        <begin position="199"/>
        <end position="208"/>
    </location>
</feature>
<organism evidence="2 3">
    <name type="scientific">Equus przewalskii</name>
    <name type="common">Przewalski's horse</name>
    <name type="synonym">Equus caballus przewalskii</name>
    <dbReference type="NCBI Taxonomy" id="9798"/>
    <lineage>
        <taxon>Eukaryota</taxon>
        <taxon>Metazoa</taxon>
        <taxon>Chordata</taxon>
        <taxon>Craniata</taxon>
        <taxon>Vertebrata</taxon>
        <taxon>Euteleostomi</taxon>
        <taxon>Mammalia</taxon>
        <taxon>Eutheria</taxon>
        <taxon>Laurasiatheria</taxon>
        <taxon>Perissodactyla</taxon>
        <taxon>Equidae</taxon>
        <taxon>Equus</taxon>
    </lineage>
</organism>
<dbReference type="SUPFAM" id="SSF47113">
    <property type="entry name" value="Histone-fold"/>
    <property type="match status" value="1"/>
</dbReference>
<dbReference type="Gene3D" id="1.10.20.10">
    <property type="entry name" value="Histone, subunit A"/>
    <property type="match status" value="1"/>
</dbReference>
<reference evidence="3" key="1">
    <citation type="submission" date="2025-08" db="UniProtKB">
        <authorList>
            <consortium name="RefSeq"/>
        </authorList>
    </citation>
    <scope>IDENTIFICATION</scope>
    <source>
        <tissue evidence="3">Blood</tissue>
    </source>
</reference>
<gene>
    <name evidence="3" type="primary">LOC139080889</name>
</gene>
<accession>A0ABM4N3G8</accession>
<keyword evidence="2" id="KW-1185">Reference proteome</keyword>
<dbReference type="InterPro" id="IPR002119">
    <property type="entry name" value="Histone_H2A"/>
</dbReference>